<dbReference type="AlphaFoldDB" id="A0A1G9LFZ9"/>
<dbReference type="InterPro" id="IPR031811">
    <property type="entry name" value="ALGX/ALGJ_SGNH-like"/>
</dbReference>
<feature type="domain" description="AlgX/AlgJ SGNH hydrolase-like" evidence="8">
    <location>
        <begin position="233"/>
        <end position="357"/>
    </location>
</feature>
<evidence type="ECO:0000256" key="7">
    <source>
        <dbReference type="SAM" id="Phobius"/>
    </source>
</evidence>
<keyword evidence="7" id="KW-0812">Transmembrane</keyword>
<feature type="transmembrane region" description="Helical" evidence="7">
    <location>
        <begin position="6"/>
        <end position="24"/>
    </location>
</feature>
<organism evidence="9 10">
    <name type="scientific">Catalinimonas alkaloidigena</name>
    <dbReference type="NCBI Taxonomy" id="1075417"/>
    <lineage>
        <taxon>Bacteria</taxon>
        <taxon>Pseudomonadati</taxon>
        <taxon>Bacteroidota</taxon>
        <taxon>Cytophagia</taxon>
        <taxon>Cytophagales</taxon>
        <taxon>Catalimonadaceae</taxon>
        <taxon>Catalinimonas</taxon>
    </lineage>
</organism>
<dbReference type="STRING" id="1075417.SAMN05421823_10737"/>
<dbReference type="GO" id="GO:0016787">
    <property type="term" value="F:hydrolase activity"/>
    <property type="evidence" value="ECO:0007669"/>
    <property type="project" value="UniProtKB-KW"/>
</dbReference>
<accession>A0A1G9LFZ9</accession>
<protein>
    <submittedName>
        <fullName evidence="9">SGNH hydrolase-like domain-containing protein, acetyltransferase AlgX</fullName>
    </submittedName>
</protein>
<evidence type="ECO:0000259" key="8">
    <source>
        <dbReference type="Pfam" id="PF16822"/>
    </source>
</evidence>
<proteinExistence type="predicted"/>
<keyword evidence="6" id="KW-0016">Alginate biosynthesis</keyword>
<keyword evidence="10" id="KW-1185">Reference proteome</keyword>
<evidence type="ECO:0000313" key="9">
    <source>
        <dbReference type="EMBL" id="SDL60872.1"/>
    </source>
</evidence>
<evidence type="ECO:0000313" key="10">
    <source>
        <dbReference type="Proteomes" id="UP000198510"/>
    </source>
</evidence>
<dbReference type="GO" id="GO:0042121">
    <property type="term" value="P:alginic acid biosynthetic process"/>
    <property type="evidence" value="ECO:0007669"/>
    <property type="project" value="UniProtKB-UniPathway"/>
</dbReference>
<dbReference type="GO" id="GO:0016740">
    <property type="term" value="F:transferase activity"/>
    <property type="evidence" value="ECO:0007669"/>
    <property type="project" value="UniProtKB-KW"/>
</dbReference>
<keyword evidence="7" id="KW-0472">Membrane</keyword>
<evidence type="ECO:0000256" key="6">
    <source>
        <dbReference type="ARBA" id="ARBA00022841"/>
    </source>
</evidence>
<dbReference type="GO" id="GO:0042597">
    <property type="term" value="C:periplasmic space"/>
    <property type="evidence" value="ECO:0007669"/>
    <property type="project" value="UniProtKB-SubCell"/>
</dbReference>
<dbReference type="EMBL" id="FNFO01000007">
    <property type="protein sequence ID" value="SDL60872.1"/>
    <property type="molecule type" value="Genomic_DNA"/>
</dbReference>
<keyword evidence="5" id="KW-0574">Periplasm</keyword>
<gene>
    <name evidence="9" type="ORF">SAMN05421823_10737</name>
</gene>
<keyword evidence="9" id="KW-0378">Hydrolase</keyword>
<comment type="pathway">
    <text evidence="2">Glycan biosynthesis; alginate biosynthesis.</text>
</comment>
<name>A0A1G9LFZ9_9BACT</name>
<evidence type="ECO:0000256" key="2">
    <source>
        <dbReference type="ARBA" id="ARBA00005182"/>
    </source>
</evidence>
<sequence>MRTSVLKGLLGGWGVISLALFLLLKQERLPGWMNTALEGKKGDLYYLTKLSAFSQARNDQDFLQQESKTSSNPENADVLIMGDSFMQVFAKAIDRFSTKHDQQIYVVSTRHNPALLEPLFKINTFEKLLQKTQVRRRRGAPRTLIVESVERELIRRFATPQPITQPSGLEKRFADLAFRAQAKFNQWFVLKPVKVDYFLKHSVVTSAAYGAWADARFALFQEVPGNHLYTRNPPWLFFGPTQSNFTDIRPDSLIQEITANLVLLQAKLLGQYNLKLVFMPVPDKLSVYGHLVTEKPYDNFVPRLCKALEQAHVPVICLYDDFKASAEPVYHPTDTHWNPDGMRIAVQKIEHFLPASNSVSMQEGTDR</sequence>
<dbReference type="RefSeq" id="WP_089684261.1">
    <property type="nucleotide sequence ID" value="NZ_FNFO01000007.1"/>
</dbReference>
<evidence type="ECO:0000256" key="5">
    <source>
        <dbReference type="ARBA" id="ARBA00022764"/>
    </source>
</evidence>
<keyword evidence="4" id="KW-0732">Signal</keyword>
<keyword evidence="7" id="KW-1133">Transmembrane helix</keyword>
<reference evidence="9 10" key="1">
    <citation type="submission" date="2016-10" db="EMBL/GenBank/DDBJ databases">
        <authorList>
            <person name="de Groot N.N."/>
        </authorList>
    </citation>
    <scope>NUCLEOTIDE SEQUENCE [LARGE SCALE GENOMIC DNA]</scope>
    <source>
        <strain evidence="9 10">DSM 25186</strain>
    </source>
</reference>
<comment type="subcellular location">
    <subcellularLocation>
        <location evidence="1">Periplasm</location>
    </subcellularLocation>
</comment>
<dbReference type="Proteomes" id="UP000198510">
    <property type="component" value="Unassembled WGS sequence"/>
</dbReference>
<dbReference type="UniPathway" id="UPA00286"/>
<dbReference type="OrthoDB" id="961233at2"/>
<evidence type="ECO:0000256" key="4">
    <source>
        <dbReference type="ARBA" id="ARBA00022729"/>
    </source>
</evidence>
<evidence type="ECO:0000256" key="3">
    <source>
        <dbReference type="ARBA" id="ARBA00022679"/>
    </source>
</evidence>
<evidence type="ECO:0000256" key="1">
    <source>
        <dbReference type="ARBA" id="ARBA00004418"/>
    </source>
</evidence>
<keyword evidence="3 9" id="KW-0808">Transferase</keyword>
<dbReference type="Pfam" id="PF16822">
    <property type="entry name" value="ALGX"/>
    <property type="match status" value="1"/>
</dbReference>